<dbReference type="SUPFAM" id="SSF118215">
    <property type="entry name" value="Proton glutamate symport protein"/>
    <property type="match status" value="1"/>
</dbReference>
<proteinExistence type="predicted"/>
<keyword evidence="4 8" id="KW-0812">Transmembrane</keyword>
<evidence type="ECO:0000256" key="6">
    <source>
        <dbReference type="ARBA" id="ARBA00023136"/>
    </source>
</evidence>
<dbReference type="EMBL" id="CP099837">
    <property type="protein sequence ID" value="USY21172.1"/>
    <property type="molecule type" value="Genomic_DNA"/>
</dbReference>
<dbReference type="PANTHER" id="PTHR42865">
    <property type="entry name" value="PROTON/GLUTAMATE-ASPARTATE SYMPORTER"/>
    <property type="match status" value="1"/>
</dbReference>
<feature type="transmembrane region" description="Helical" evidence="8">
    <location>
        <begin position="245"/>
        <end position="264"/>
    </location>
</feature>
<protein>
    <submittedName>
        <fullName evidence="9">Dicarboxylate/amino acid:cation symporter</fullName>
    </submittedName>
</protein>
<evidence type="ECO:0000256" key="2">
    <source>
        <dbReference type="ARBA" id="ARBA00022448"/>
    </source>
</evidence>
<dbReference type="Proteomes" id="UP001055940">
    <property type="component" value="Chromosome"/>
</dbReference>
<dbReference type="InterPro" id="IPR036458">
    <property type="entry name" value="Na:dicarbo_symporter_sf"/>
</dbReference>
<feature type="transmembrane region" description="Helical" evidence="8">
    <location>
        <begin position="325"/>
        <end position="358"/>
    </location>
</feature>
<feature type="transmembrane region" description="Helical" evidence="8">
    <location>
        <begin position="162"/>
        <end position="180"/>
    </location>
</feature>
<keyword evidence="3" id="KW-1003">Cell membrane</keyword>
<organism evidence="9 10">
    <name type="scientific">Nocardiopsis exhalans</name>
    <dbReference type="NCBI Taxonomy" id="163604"/>
    <lineage>
        <taxon>Bacteria</taxon>
        <taxon>Bacillati</taxon>
        <taxon>Actinomycetota</taxon>
        <taxon>Actinomycetes</taxon>
        <taxon>Streptosporangiales</taxon>
        <taxon>Nocardiopsidaceae</taxon>
        <taxon>Nocardiopsis</taxon>
    </lineage>
</organism>
<evidence type="ECO:0000313" key="10">
    <source>
        <dbReference type="Proteomes" id="UP001055940"/>
    </source>
</evidence>
<keyword evidence="2" id="KW-0813">Transport</keyword>
<dbReference type="PANTHER" id="PTHR42865:SF7">
    <property type="entry name" value="PROTON_GLUTAMATE-ASPARTATE SYMPORTER"/>
    <property type="match status" value="1"/>
</dbReference>
<accession>A0ABY5DAX6</accession>
<evidence type="ECO:0000256" key="5">
    <source>
        <dbReference type="ARBA" id="ARBA00022989"/>
    </source>
</evidence>
<feature type="transmembrane region" description="Helical" evidence="8">
    <location>
        <begin position="370"/>
        <end position="393"/>
    </location>
</feature>
<evidence type="ECO:0000256" key="3">
    <source>
        <dbReference type="ARBA" id="ARBA00022475"/>
    </source>
</evidence>
<evidence type="ECO:0000256" key="7">
    <source>
        <dbReference type="SAM" id="MobiDB-lite"/>
    </source>
</evidence>
<evidence type="ECO:0000256" key="4">
    <source>
        <dbReference type="ARBA" id="ARBA00022692"/>
    </source>
</evidence>
<dbReference type="PRINTS" id="PR00173">
    <property type="entry name" value="EDTRNSPORT"/>
</dbReference>
<feature type="compositionally biased region" description="Low complexity" evidence="7">
    <location>
        <begin position="426"/>
        <end position="443"/>
    </location>
</feature>
<feature type="transmembrane region" description="Helical" evidence="8">
    <location>
        <begin position="212"/>
        <end position="233"/>
    </location>
</feature>
<comment type="subcellular location">
    <subcellularLocation>
        <location evidence="1">Cell membrane</location>
        <topology evidence="1">Multi-pass membrane protein</topology>
    </subcellularLocation>
</comment>
<feature type="transmembrane region" description="Helical" evidence="8">
    <location>
        <begin position="24"/>
        <end position="45"/>
    </location>
</feature>
<evidence type="ECO:0000256" key="1">
    <source>
        <dbReference type="ARBA" id="ARBA00004651"/>
    </source>
</evidence>
<evidence type="ECO:0000313" key="9">
    <source>
        <dbReference type="EMBL" id="USY21172.1"/>
    </source>
</evidence>
<sequence>MSTDVTERPPSPPGLWRRYLDFPLIWKMAIALAAGAAVGLAISAAGGPAWTLPVLSTLGEIFLRLLQMLVFPLIITTLIAGVVSISPQRLGRIGLKVFAFYLVTSALAITIGLSVALAISPGSGLAMPEDDAAEAAEVPAISETLLNIIPANPFQALVEGNVLGIMFAAIAFGLALTFMVNSGEHRVRELGIFLRRGVDGAVELVFKVVKGVLEYAPIGVFALIAVVLAETGVEAVGPLLQLTGAVYGSIVVMILVYTVLLLLFRAGVARFFAAAKEPMLTAFVTRSSSGTLPVSTRAAEKMGVKEGVYGFTLPLGATVNMDGTAIYVGAATVFVANVAGVELTVAQIATVVLTGVLASIGTAGVPGAGLIMLTLAVTSVGLPMAPVALVAGIDAILDMARTMCNVTGDLTGTRIIAGTEEGMFSEPDGPDAGAAAEAGPEPGDGTDEPGAEASPTGARDLT</sequence>
<keyword evidence="5 8" id="KW-1133">Transmembrane helix</keyword>
<dbReference type="InterPro" id="IPR001991">
    <property type="entry name" value="Na-dicarboxylate_symporter"/>
</dbReference>
<dbReference type="RefSeq" id="WP_254420112.1">
    <property type="nucleotide sequence ID" value="NZ_BAAAJB010000020.1"/>
</dbReference>
<keyword evidence="6 8" id="KW-0472">Membrane</keyword>
<feature type="transmembrane region" description="Helical" evidence="8">
    <location>
        <begin position="65"/>
        <end position="85"/>
    </location>
</feature>
<keyword evidence="10" id="KW-1185">Reference proteome</keyword>
<dbReference type="Gene3D" id="1.10.3860.10">
    <property type="entry name" value="Sodium:dicarboxylate symporter"/>
    <property type="match status" value="1"/>
</dbReference>
<feature type="transmembrane region" description="Helical" evidence="8">
    <location>
        <begin position="97"/>
        <end position="119"/>
    </location>
</feature>
<name>A0ABY5DAX6_9ACTN</name>
<gene>
    <name evidence="9" type="ORF">NE857_05900</name>
</gene>
<dbReference type="Pfam" id="PF00375">
    <property type="entry name" value="SDF"/>
    <property type="match status" value="1"/>
</dbReference>
<reference evidence="9" key="1">
    <citation type="submission" date="2022-06" db="EMBL/GenBank/DDBJ databases">
        <authorList>
            <person name="Ping M."/>
        </authorList>
    </citation>
    <scope>NUCLEOTIDE SEQUENCE</scope>
    <source>
        <strain evidence="9">JCM11759T</strain>
    </source>
</reference>
<evidence type="ECO:0000256" key="8">
    <source>
        <dbReference type="SAM" id="Phobius"/>
    </source>
</evidence>
<feature type="region of interest" description="Disordered" evidence="7">
    <location>
        <begin position="421"/>
        <end position="462"/>
    </location>
</feature>